<keyword evidence="1 2" id="KW-0238">DNA-binding</keyword>
<evidence type="ECO:0000259" key="3">
    <source>
        <dbReference type="PROSITE" id="PS50977"/>
    </source>
</evidence>
<dbReference type="InterPro" id="IPR001647">
    <property type="entry name" value="HTH_TetR"/>
</dbReference>
<evidence type="ECO:0000313" key="5">
    <source>
        <dbReference type="Proteomes" id="UP001519887"/>
    </source>
</evidence>
<gene>
    <name evidence="4" type="ORF">K0U00_30850</name>
</gene>
<organism evidence="4 5">
    <name type="scientific">Paenibacillus sepulcri</name>
    <dbReference type="NCBI Taxonomy" id="359917"/>
    <lineage>
        <taxon>Bacteria</taxon>
        <taxon>Bacillati</taxon>
        <taxon>Bacillota</taxon>
        <taxon>Bacilli</taxon>
        <taxon>Bacillales</taxon>
        <taxon>Paenibacillaceae</taxon>
        <taxon>Paenibacillus</taxon>
    </lineage>
</organism>
<sequence>MSKLEDIMEATLDLIVEEGLDSVTFAKIFKRASVGAGTVYNYFENKEQLINELYKKSRLNMSSRLLIDYDPDSGLYARFKCLVQNYLKYARDFSREFIFVDSYSFSSSIPPEVRNLNEDGGIRELLSVIHEGQRLGILQDMEPYMSIQIVHGIISSIVRGFHIQKYPLNELQLQQTVDACWKAIKF</sequence>
<dbReference type="SUPFAM" id="SSF46689">
    <property type="entry name" value="Homeodomain-like"/>
    <property type="match status" value="1"/>
</dbReference>
<dbReference type="Pfam" id="PF16295">
    <property type="entry name" value="TetR_C_10"/>
    <property type="match status" value="1"/>
</dbReference>
<dbReference type="InterPro" id="IPR032551">
    <property type="entry name" value="BscR_C"/>
</dbReference>
<dbReference type="PANTHER" id="PTHR43479">
    <property type="entry name" value="ACREF/ENVCD OPERON REPRESSOR-RELATED"/>
    <property type="match status" value="1"/>
</dbReference>
<dbReference type="EMBL" id="JAHZIK010001200">
    <property type="protein sequence ID" value="MBW7458448.1"/>
    <property type="molecule type" value="Genomic_DNA"/>
</dbReference>
<dbReference type="PANTHER" id="PTHR43479:SF11">
    <property type="entry name" value="ACREF_ENVCD OPERON REPRESSOR-RELATED"/>
    <property type="match status" value="1"/>
</dbReference>
<feature type="DNA-binding region" description="H-T-H motif" evidence="2">
    <location>
        <begin position="24"/>
        <end position="43"/>
    </location>
</feature>
<name>A0ABS7CBZ7_9BACL</name>
<feature type="domain" description="HTH tetR-type" evidence="3">
    <location>
        <begin position="1"/>
        <end position="61"/>
    </location>
</feature>
<comment type="caution">
    <text evidence="4">The sequence shown here is derived from an EMBL/GenBank/DDBJ whole genome shotgun (WGS) entry which is preliminary data.</text>
</comment>
<dbReference type="PRINTS" id="PR00455">
    <property type="entry name" value="HTHTETR"/>
</dbReference>
<dbReference type="Proteomes" id="UP001519887">
    <property type="component" value="Unassembled WGS sequence"/>
</dbReference>
<evidence type="ECO:0000256" key="2">
    <source>
        <dbReference type="PROSITE-ProRule" id="PRU00335"/>
    </source>
</evidence>
<dbReference type="PROSITE" id="PS50977">
    <property type="entry name" value="HTH_TETR_2"/>
    <property type="match status" value="1"/>
</dbReference>
<dbReference type="Gene3D" id="1.10.357.10">
    <property type="entry name" value="Tetracycline Repressor, domain 2"/>
    <property type="match status" value="1"/>
</dbReference>
<dbReference type="Pfam" id="PF00440">
    <property type="entry name" value="TetR_N"/>
    <property type="match status" value="1"/>
</dbReference>
<protein>
    <submittedName>
        <fullName evidence="4">TetR/AcrR family transcriptional regulator</fullName>
    </submittedName>
</protein>
<proteinExistence type="predicted"/>
<evidence type="ECO:0000313" key="4">
    <source>
        <dbReference type="EMBL" id="MBW7458448.1"/>
    </source>
</evidence>
<dbReference type="InterPro" id="IPR009057">
    <property type="entry name" value="Homeodomain-like_sf"/>
</dbReference>
<evidence type="ECO:0000256" key="1">
    <source>
        <dbReference type="ARBA" id="ARBA00023125"/>
    </source>
</evidence>
<dbReference type="InterPro" id="IPR050624">
    <property type="entry name" value="HTH-type_Tx_Regulator"/>
</dbReference>
<dbReference type="RefSeq" id="WP_210039358.1">
    <property type="nucleotide sequence ID" value="NZ_JBHLVU010000005.1"/>
</dbReference>
<accession>A0ABS7CBZ7</accession>
<reference evidence="4 5" key="1">
    <citation type="submission" date="2021-07" db="EMBL/GenBank/DDBJ databases">
        <title>Paenibacillus radiodurans sp. nov., isolated from the southeastern edge of Tengger Desert.</title>
        <authorList>
            <person name="Zhang G."/>
        </authorList>
    </citation>
    <scope>NUCLEOTIDE SEQUENCE [LARGE SCALE GENOMIC DNA]</scope>
    <source>
        <strain evidence="4 5">CCM 7311</strain>
    </source>
</reference>
<keyword evidence="5" id="KW-1185">Reference proteome</keyword>